<accession>A0AAD3XS14</accession>
<dbReference type="AlphaFoldDB" id="A0AAD3XS14"/>
<organism evidence="1 2">
    <name type="scientific">Nepenthes gracilis</name>
    <name type="common">Slender pitcher plant</name>
    <dbReference type="NCBI Taxonomy" id="150966"/>
    <lineage>
        <taxon>Eukaryota</taxon>
        <taxon>Viridiplantae</taxon>
        <taxon>Streptophyta</taxon>
        <taxon>Embryophyta</taxon>
        <taxon>Tracheophyta</taxon>
        <taxon>Spermatophyta</taxon>
        <taxon>Magnoliopsida</taxon>
        <taxon>eudicotyledons</taxon>
        <taxon>Gunneridae</taxon>
        <taxon>Pentapetalae</taxon>
        <taxon>Caryophyllales</taxon>
        <taxon>Nepenthaceae</taxon>
        <taxon>Nepenthes</taxon>
    </lineage>
</organism>
<keyword evidence="2" id="KW-1185">Reference proteome</keyword>
<evidence type="ECO:0000313" key="2">
    <source>
        <dbReference type="Proteomes" id="UP001279734"/>
    </source>
</evidence>
<dbReference type="Proteomes" id="UP001279734">
    <property type="component" value="Unassembled WGS sequence"/>
</dbReference>
<proteinExistence type="predicted"/>
<evidence type="ECO:0000313" key="1">
    <source>
        <dbReference type="EMBL" id="GMH15088.1"/>
    </source>
</evidence>
<dbReference type="EMBL" id="BSYO01000015">
    <property type="protein sequence ID" value="GMH15088.1"/>
    <property type="molecule type" value="Genomic_DNA"/>
</dbReference>
<sequence>MYKQKLGKIEHEVSALFRLLNPALGFENGEKRVVDRTYMMYIQRCVYMYCGVGVCIRCRPPVVAATSPWDLCAPANVKWCHPSIETLARPVLKLDVASTVSQPVVPTKLPPPSTRLDLDKACT</sequence>
<comment type="caution">
    <text evidence="1">The sequence shown here is derived from an EMBL/GenBank/DDBJ whole genome shotgun (WGS) entry which is preliminary data.</text>
</comment>
<name>A0AAD3XS14_NEPGR</name>
<reference evidence="1" key="1">
    <citation type="submission" date="2023-05" db="EMBL/GenBank/DDBJ databases">
        <title>Nepenthes gracilis genome sequencing.</title>
        <authorList>
            <person name="Fukushima K."/>
        </authorList>
    </citation>
    <scope>NUCLEOTIDE SEQUENCE</scope>
    <source>
        <strain evidence="1">SING2019-196</strain>
    </source>
</reference>
<protein>
    <submittedName>
        <fullName evidence="1">Uncharacterized protein</fullName>
    </submittedName>
</protein>
<gene>
    <name evidence="1" type="ORF">Nepgr_016929</name>
</gene>